<dbReference type="InterPro" id="IPR016964">
    <property type="entry name" value="Sigma2_recept"/>
</dbReference>
<evidence type="ECO:0000256" key="9">
    <source>
        <dbReference type="PIRNR" id="PIRNR031032"/>
    </source>
</evidence>
<evidence type="ECO:0000259" key="10">
    <source>
        <dbReference type="PROSITE" id="PS51751"/>
    </source>
</evidence>
<feature type="domain" description="EXPERA" evidence="10">
    <location>
        <begin position="5"/>
        <end position="150"/>
    </location>
</feature>
<dbReference type="PROSITE" id="PS51751">
    <property type="entry name" value="EXPERA"/>
    <property type="match status" value="1"/>
</dbReference>
<gene>
    <name evidence="12" type="primary">LOC106178093</name>
</gene>
<keyword evidence="4 9" id="KW-0812">Transmembrane</keyword>
<dbReference type="Proteomes" id="UP000085678">
    <property type="component" value="Unplaced"/>
</dbReference>
<evidence type="ECO:0000256" key="1">
    <source>
        <dbReference type="ARBA" id="ARBA00004477"/>
    </source>
</evidence>
<proteinExistence type="inferred from homology"/>
<keyword evidence="12" id="KW-0675">Receptor</keyword>
<evidence type="ECO:0000256" key="5">
    <source>
        <dbReference type="ARBA" id="ARBA00022824"/>
    </source>
</evidence>
<dbReference type="GO" id="GO:0005789">
    <property type="term" value="C:endoplasmic reticulum membrane"/>
    <property type="evidence" value="ECO:0007669"/>
    <property type="project" value="UniProtKB-SubCell"/>
</dbReference>
<dbReference type="RefSeq" id="XP_013416579.1">
    <property type="nucleotide sequence ID" value="XM_013561125.1"/>
</dbReference>
<dbReference type="GeneID" id="106178093"/>
<dbReference type="PANTHER" id="PTHR31204:SF1">
    <property type="entry name" value="SIGMA INTRACELLULAR RECEPTOR 2"/>
    <property type="match status" value="1"/>
</dbReference>
<reference evidence="12" key="1">
    <citation type="submission" date="2025-08" db="UniProtKB">
        <authorList>
            <consortium name="RefSeq"/>
        </authorList>
    </citation>
    <scope>IDENTIFICATION</scope>
    <source>
        <tissue evidence="12">Gonads</tissue>
    </source>
</reference>
<evidence type="ECO:0000313" key="12">
    <source>
        <dbReference type="RefSeq" id="XP_013416579.1"/>
    </source>
</evidence>
<evidence type="ECO:0000256" key="7">
    <source>
        <dbReference type="ARBA" id="ARBA00023136"/>
    </source>
</evidence>
<evidence type="ECO:0000256" key="2">
    <source>
        <dbReference type="ARBA" id="ARBA00009096"/>
    </source>
</evidence>
<dbReference type="AlphaFoldDB" id="A0A1S3K2F9"/>
<dbReference type="OrthoDB" id="433124at2759"/>
<dbReference type="InterPro" id="IPR033118">
    <property type="entry name" value="EXPERA"/>
</dbReference>
<feature type="transmembrane region" description="Helical" evidence="9">
    <location>
        <begin position="12"/>
        <end position="34"/>
    </location>
</feature>
<dbReference type="PIRSF" id="PIRSF031032">
    <property type="entry name" value="TMP_97_prd"/>
    <property type="match status" value="1"/>
</dbReference>
<keyword evidence="6 9" id="KW-1133">Transmembrane helix</keyword>
<keyword evidence="7 9" id="KW-0472">Membrane</keyword>
<evidence type="ECO:0000313" key="11">
    <source>
        <dbReference type="Proteomes" id="UP000085678"/>
    </source>
</evidence>
<organism evidence="11 12">
    <name type="scientific">Lingula anatina</name>
    <name type="common">Brachiopod</name>
    <name type="synonym">Lingula unguis</name>
    <dbReference type="NCBI Taxonomy" id="7574"/>
    <lineage>
        <taxon>Eukaryota</taxon>
        <taxon>Metazoa</taxon>
        <taxon>Spiralia</taxon>
        <taxon>Lophotrochozoa</taxon>
        <taxon>Brachiopoda</taxon>
        <taxon>Linguliformea</taxon>
        <taxon>Lingulata</taxon>
        <taxon>Lingulida</taxon>
        <taxon>Linguloidea</taxon>
        <taxon>Lingulidae</taxon>
        <taxon>Lingula</taxon>
    </lineage>
</organism>
<keyword evidence="11" id="KW-1185">Reference proteome</keyword>
<protein>
    <recommendedName>
        <fullName evidence="3">Sigma intracellular receptor 2</fullName>
    </recommendedName>
    <alternativeName>
        <fullName evidence="8">Transmembrane protein 97</fullName>
    </alternativeName>
</protein>
<dbReference type="PANTHER" id="PTHR31204">
    <property type="entry name" value="SIGMA INTRACELLULAR RECEPTOR 2"/>
    <property type="match status" value="1"/>
</dbReference>
<evidence type="ECO:0000256" key="8">
    <source>
        <dbReference type="ARBA" id="ARBA00031073"/>
    </source>
</evidence>
<feature type="transmembrane region" description="Helical" evidence="9">
    <location>
        <begin position="95"/>
        <end position="114"/>
    </location>
</feature>
<keyword evidence="5" id="KW-0256">Endoplasmic reticulum</keyword>
<dbReference type="InterPro" id="IPR051987">
    <property type="entry name" value="Sigma-2_receptor-like"/>
</dbReference>
<name>A0A1S3K2F9_LINAN</name>
<accession>A0A1S3K2F9</accession>
<feature type="transmembrane region" description="Helical" evidence="9">
    <location>
        <begin position="60"/>
        <end position="83"/>
    </location>
</feature>
<evidence type="ECO:0000256" key="3">
    <source>
        <dbReference type="ARBA" id="ARBA00018102"/>
    </source>
</evidence>
<sequence>MRRVLEWMFFTYFLINIPIVIIMDSQIVFPSWLYPQSLRRLHSWYGNGIKDNMYLDPPPWYQAIFFCEQFLHTPLSFAAAYAFYKGNCRWIRMPAIIYSAHTITAVIAILYHIAMHDFSQSKYPGPSTMMERLTLSWAYLPFFVVPLLLLTVMVQDEDYGLHVEAEGAYKQSPRRSQRLKNA</sequence>
<feature type="transmembrane region" description="Helical" evidence="9">
    <location>
        <begin position="134"/>
        <end position="154"/>
    </location>
</feature>
<dbReference type="Pfam" id="PF05241">
    <property type="entry name" value="EBP"/>
    <property type="match status" value="1"/>
</dbReference>
<comment type="subcellular location">
    <subcellularLocation>
        <location evidence="1">Endoplasmic reticulum membrane</location>
        <topology evidence="1">Multi-pass membrane protein</topology>
    </subcellularLocation>
</comment>
<evidence type="ECO:0000256" key="6">
    <source>
        <dbReference type="ARBA" id="ARBA00022989"/>
    </source>
</evidence>
<evidence type="ECO:0000256" key="4">
    <source>
        <dbReference type="ARBA" id="ARBA00022692"/>
    </source>
</evidence>
<comment type="similarity">
    <text evidence="2">Belongs to the TMEM97/sigma-2 receptor family.</text>
</comment>